<proteinExistence type="predicted"/>
<evidence type="ECO:0000313" key="1">
    <source>
        <dbReference type="EMBL" id="SMF82288.1"/>
    </source>
</evidence>
<dbReference type="AlphaFoldDB" id="A0A1X7H9N8"/>
<evidence type="ECO:0000313" key="2">
    <source>
        <dbReference type="Proteomes" id="UP000192911"/>
    </source>
</evidence>
<name>A0A1X7H9N8_TRICW</name>
<dbReference type="Proteomes" id="UP000192911">
    <property type="component" value="Unassembled WGS sequence"/>
</dbReference>
<organism evidence="1 2">
    <name type="scientific">Trinickia caryophylli</name>
    <name type="common">Paraburkholderia caryophylli</name>
    <dbReference type="NCBI Taxonomy" id="28094"/>
    <lineage>
        <taxon>Bacteria</taxon>
        <taxon>Pseudomonadati</taxon>
        <taxon>Pseudomonadota</taxon>
        <taxon>Betaproteobacteria</taxon>
        <taxon>Burkholderiales</taxon>
        <taxon>Burkholderiaceae</taxon>
        <taxon>Trinickia</taxon>
    </lineage>
</organism>
<accession>A0A1X7H9N8</accession>
<dbReference type="EMBL" id="FXAH01000025">
    <property type="protein sequence ID" value="SMF82288.1"/>
    <property type="molecule type" value="Genomic_DNA"/>
</dbReference>
<evidence type="ECO:0008006" key="3">
    <source>
        <dbReference type="Google" id="ProtNLM"/>
    </source>
</evidence>
<sequence>RSIAVAKGHHFTKVSTGNLHDAVTQGNTTQQTPAGVHTIEAKELWIKVGGEGGTSIHMTADGIELRKGASVIYLDDKNIVVQATRTDINPES</sequence>
<feature type="non-terminal residue" evidence="1">
    <location>
        <position position="1"/>
    </location>
</feature>
<protein>
    <recommendedName>
        <fullName evidence="3">Type VI secretion system secreted protein VgrG</fullName>
    </recommendedName>
</protein>
<dbReference type="STRING" id="28094.SAMN06295900_12534"/>
<reference evidence="2" key="1">
    <citation type="submission" date="2017-04" db="EMBL/GenBank/DDBJ databases">
        <authorList>
            <person name="Varghese N."/>
            <person name="Submissions S."/>
        </authorList>
    </citation>
    <scope>NUCLEOTIDE SEQUENCE [LARGE SCALE GENOMIC DNA]</scope>
    <source>
        <strain evidence="2">Ballard 720</strain>
    </source>
</reference>
<gene>
    <name evidence="1" type="ORF">SAMN06295900_12534</name>
</gene>
<keyword evidence="2" id="KW-1185">Reference proteome</keyword>